<dbReference type="PANTHER" id="PTHR36304">
    <property type="entry name" value="DOMAIN GTPASE-ACTIVATING PROTEIN, PUTATIVE-RELATED-RELATED"/>
    <property type="match status" value="1"/>
</dbReference>
<dbReference type="Pfam" id="PF14332">
    <property type="entry name" value="DUF4388"/>
    <property type="match status" value="1"/>
</dbReference>
<dbReference type="EMBL" id="AE000513">
    <property type="protein sequence ID" value="AAF09740.1"/>
    <property type="molecule type" value="Genomic_DNA"/>
</dbReference>
<feature type="domain" description="PatA-like N-terminal" evidence="1">
    <location>
        <begin position="3"/>
        <end position="100"/>
    </location>
</feature>
<reference evidence="2 3" key="1">
    <citation type="journal article" date="1999" name="Science">
        <title>Genome sequence of the radioresistant bacterium Deinococcus radiodurans R1.</title>
        <authorList>
            <person name="White O."/>
            <person name="Eisen J.A."/>
            <person name="Heidelberg J.F."/>
            <person name="Hickey E.K."/>
            <person name="Peterson J.D."/>
            <person name="Dodson R.J."/>
            <person name="Haft D.H."/>
            <person name="Gwinn M.L."/>
            <person name="Nelson W.C."/>
            <person name="Richardson D.L."/>
            <person name="Moffat K.S."/>
            <person name="Qin H."/>
            <person name="Jiang L."/>
            <person name="Pamphile W."/>
            <person name="Crosby M."/>
            <person name="Shen M."/>
            <person name="Vamathevan J.J."/>
            <person name="Lam P."/>
            <person name="McDonald L."/>
            <person name="Utterback T."/>
            <person name="Zalewski C."/>
            <person name="Makarova K.S."/>
            <person name="Aravind L."/>
            <person name="Daly M.J."/>
            <person name="Minton K.W."/>
            <person name="Fleischmann R.D."/>
            <person name="Ketchum K.A."/>
            <person name="Nelson K.E."/>
            <person name="Salzberg S."/>
            <person name="Smith H.O."/>
            <person name="Venter J.C."/>
            <person name="Fraser C.M."/>
        </authorList>
    </citation>
    <scope>NUCLEOTIDE SEQUENCE [LARGE SCALE GENOMIC DNA]</scope>
    <source>
        <strain evidence="3">ATCC 13939 / DSM 20539 / JCM 16871 / LMG 4051 / NBRC 15346 / NCIMB 9279 / R1 / VKM B-1422</strain>
    </source>
</reference>
<gene>
    <name evidence="2" type="ordered locus">DR_0150</name>
</gene>
<dbReference type="KEGG" id="dra:DR_0150"/>
<dbReference type="PATRIC" id="fig|243230.17.peg.315"/>
<evidence type="ECO:0000313" key="2">
    <source>
        <dbReference type="EMBL" id="AAF09740.1"/>
    </source>
</evidence>
<evidence type="ECO:0000259" key="1">
    <source>
        <dbReference type="Pfam" id="PF14332"/>
    </source>
</evidence>
<dbReference type="AlphaFoldDB" id="Q9RY04"/>
<name>Q9RY04_DEIRA</name>
<dbReference type="InParanoid" id="Q9RY04"/>
<dbReference type="EnsemblBacteria" id="AAF09740">
    <property type="protein sequence ID" value="AAF09740"/>
    <property type="gene ID" value="DR_0150"/>
</dbReference>
<dbReference type="Proteomes" id="UP000002524">
    <property type="component" value="Chromosome 1"/>
</dbReference>
<organism evidence="2 3">
    <name type="scientific">Deinococcus radiodurans (strain ATCC 13939 / DSM 20539 / JCM 16871 / CCUG 27074 / LMG 4051 / NBRC 15346 / NCIMB 9279 / VKM B-1422 / R1)</name>
    <dbReference type="NCBI Taxonomy" id="243230"/>
    <lineage>
        <taxon>Bacteria</taxon>
        <taxon>Thermotogati</taxon>
        <taxon>Deinococcota</taxon>
        <taxon>Deinococci</taxon>
        <taxon>Deinococcales</taxon>
        <taxon>Deinococcaceae</taxon>
        <taxon>Deinococcus</taxon>
    </lineage>
</organism>
<dbReference type="STRING" id="243230.DR_0150"/>
<dbReference type="RefSeq" id="WP_010886796.1">
    <property type="nucleotide sequence ID" value="NC_001263.1"/>
</dbReference>
<accession>Q9RY04</accession>
<dbReference type="GeneID" id="69516381"/>
<dbReference type="HOGENOM" id="CLU_1552775_0_0_0"/>
<sequence length="173" mass="18738">MISGDLSVFPLLPVLQMLLVSGRGGVFTVDHPRGGELWFEHGEVLHARSGGLSGEAALQLLASVNGGTFTFEPGATPPERTLSLKQDAALHWLLGETDAWAPLLQVLPDWDRPLHFTARWTDQQPVTRDQYRLLSRVSPGTSLRTLVEQSGLLPRTAAGLYAPFVSGGLLDFG</sequence>
<dbReference type="InterPro" id="IPR025497">
    <property type="entry name" value="PatA-like_N"/>
</dbReference>
<dbReference type="PANTHER" id="PTHR36304:SF4">
    <property type="entry name" value="DUF4388 DOMAIN-CONTAINING PROTEIN"/>
    <property type="match status" value="1"/>
</dbReference>
<evidence type="ECO:0000313" key="3">
    <source>
        <dbReference type="Proteomes" id="UP000002524"/>
    </source>
</evidence>
<protein>
    <recommendedName>
        <fullName evidence="1">PatA-like N-terminal domain-containing protein</fullName>
    </recommendedName>
</protein>
<dbReference type="OrthoDB" id="9809380at2"/>
<dbReference type="PIR" id="G75554">
    <property type="entry name" value="G75554"/>
</dbReference>
<keyword evidence="3" id="KW-1185">Reference proteome</keyword>
<dbReference type="PaxDb" id="243230-DR_0150"/>
<proteinExistence type="predicted"/>